<dbReference type="AlphaFoldDB" id="A0A367ILP2"/>
<name>A0A367ILP2_RHIST</name>
<protein>
    <submittedName>
        <fullName evidence="2">Uncharacterized protein</fullName>
    </submittedName>
</protein>
<reference evidence="2 3" key="1">
    <citation type="journal article" date="2018" name="G3 (Bethesda)">
        <title>Phylogenetic and Phylogenomic Definition of Rhizopus Species.</title>
        <authorList>
            <person name="Gryganskyi A.P."/>
            <person name="Golan J."/>
            <person name="Dolatabadi S."/>
            <person name="Mondo S."/>
            <person name="Robb S."/>
            <person name="Idnurm A."/>
            <person name="Muszewska A."/>
            <person name="Steczkiewicz K."/>
            <person name="Masonjones S."/>
            <person name="Liao H.L."/>
            <person name="Gajdeczka M.T."/>
            <person name="Anike F."/>
            <person name="Vuek A."/>
            <person name="Anishchenko I.M."/>
            <person name="Voigt K."/>
            <person name="de Hoog G.S."/>
            <person name="Smith M.E."/>
            <person name="Heitman J."/>
            <person name="Vilgalys R."/>
            <person name="Stajich J.E."/>
        </authorList>
    </citation>
    <scope>NUCLEOTIDE SEQUENCE [LARGE SCALE GENOMIC DNA]</scope>
    <source>
        <strain evidence="2 3">LSU 92-RS-03</strain>
    </source>
</reference>
<dbReference type="EMBL" id="PJQM01007115">
    <property type="protein sequence ID" value="RCH78607.1"/>
    <property type="molecule type" value="Genomic_DNA"/>
</dbReference>
<feature type="region of interest" description="Disordered" evidence="1">
    <location>
        <begin position="112"/>
        <end position="146"/>
    </location>
</feature>
<sequence length="232" mass="26541">MSKTKSLAQQRATFRSEPTDSFGLEEDTYKKNTLLLAQFLSTTGPEEYLKPNKRQINNTPRVFFSKLRKRTSVEKSKLVEISQRGLRDSGVYSDTSDKDFFMSINDFQFPQPPVSKPTSYSPVYSPKHRPSPEYHKKASKTQVPATTCPHCHQNLKIRARRASSPPALASGKKVEHDSRSLLAMIQQLKIQLAEEKRCRVTLEKAVYKRQQDQAKENAEFHDLNKPLTLLSN</sequence>
<organism evidence="2 3">
    <name type="scientific">Rhizopus stolonifer</name>
    <name type="common">Rhizopus nigricans</name>
    <dbReference type="NCBI Taxonomy" id="4846"/>
    <lineage>
        <taxon>Eukaryota</taxon>
        <taxon>Fungi</taxon>
        <taxon>Fungi incertae sedis</taxon>
        <taxon>Mucoromycota</taxon>
        <taxon>Mucoromycotina</taxon>
        <taxon>Mucoromycetes</taxon>
        <taxon>Mucorales</taxon>
        <taxon>Mucorineae</taxon>
        <taxon>Rhizopodaceae</taxon>
        <taxon>Rhizopus</taxon>
    </lineage>
</organism>
<feature type="region of interest" description="Disordered" evidence="1">
    <location>
        <begin position="210"/>
        <end position="232"/>
    </location>
</feature>
<evidence type="ECO:0000313" key="2">
    <source>
        <dbReference type="EMBL" id="RCH78607.1"/>
    </source>
</evidence>
<evidence type="ECO:0000256" key="1">
    <source>
        <dbReference type="SAM" id="MobiDB-lite"/>
    </source>
</evidence>
<accession>A0A367ILP2</accession>
<proteinExistence type="predicted"/>
<evidence type="ECO:0000313" key="3">
    <source>
        <dbReference type="Proteomes" id="UP000253551"/>
    </source>
</evidence>
<feature type="compositionally biased region" description="Basic and acidic residues" evidence="1">
    <location>
        <begin position="210"/>
        <end position="224"/>
    </location>
</feature>
<feature type="region of interest" description="Disordered" evidence="1">
    <location>
        <begin position="1"/>
        <end position="23"/>
    </location>
</feature>
<feature type="compositionally biased region" description="Polar residues" evidence="1">
    <location>
        <begin position="1"/>
        <end position="13"/>
    </location>
</feature>
<comment type="caution">
    <text evidence="2">The sequence shown here is derived from an EMBL/GenBank/DDBJ whole genome shotgun (WGS) entry which is preliminary data.</text>
</comment>
<keyword evidence="3" id="KW-1185">Reference proteome</keyword>
<dbReference type="Proteomes" id="UP000253551">
    <property type="component" value="Unassembled WGS sequence"/>
</dbReference>
<dbReference type="OrthoDB" id="2239632at2759"/>
<gene>
    <name evidence="2" type="ORF">CU098_005439</name>
</gene>